<proteinExistence type="predicted"/>
<accession>A0AAI8CIS9</accession>
<evidence type="ECO:0000313" key="1">
    <source>
        <dbReference type="EMBL" id="AMO20738.1"/>
    </source>
</evidence>
<dbReference type="Proteomes" id="UP000304840">
    <property type="component" value="Chromosome"/>
</dbReference>
<gene>
    <name evidence="1" type="ORF">UN65_10670</name>
</gene>
<evidence type="ECO:0000313" key="2">
    <source>
        <dbReference type="Proteomes" id="UP000304840"/>
    </source>
</evidence>
<sequence length="233" mass="27171">MGNFEKTLKQLKGLEQDLENLDFKSTQENNFEDFKKILKEEIHSKSLEVFNASDVDNIFWEYCSFSVYKNKYSERLEKLLDDNDKNNMFEETFIEKEINTLNHLILNFTNTNYSSEIKNALDKKLKFLLSKSVIKKNAESIEDYSDTNAKEKIVFLNDLGILEFLWKKYPKLSNNKIAEVLSAITSVKASTIQSYTNPIYAGKNVSQEKNPLTDEELVLKVKMKLTRMKISDK</sequence>
<dbReference type="RefSeq" id="WP_138425540.1">
    <property type="nucleotide sequence ID" value="NZ_CP010992.1"/>
</dbReference>
<reference evidence="1 2" key="2">
    <citation type="submission" date="2019-05" db="EMBL/GenBank/DDBJ databases">
        <authorList>
            <person name="Ravantti J.J."/>
        </authorList>
    </citation>
    <scope>NUCLEOTIDE SEQUENCE [LARGE SCALE GENOMIC DNA]</scope>
    <source>
        <strain evidence="1 2">B185</strain>
    </source>
</reference>
<dbReference type="AlphaFoldDB" id="A0AAI8CIS9"/>
<name>A0AAI8CIS9_9FLAO</name>
<dbReference type="EMBL" id="CP010992">
    <property type="protein sequence ID" value="AMO20738.1"/>
    <property type="molecule type" value="Genomic_DNA"/>
</dbReference>
<reference evidence="2" key="1">
    <citation type="submission" date="2016-03" db="EMBL/GenBank/DDBJ databases">
        <title>Flavobacterium columnare strain B185, complete genome.</title>
        <authorList>
            <person name="Sundberg L.-R."/>
            <person name="Papponen P."/>
            <person name="Laanto E."/>
        </authorList>
    </citation>
    <scope>NUCLEOTIDE SEQUENCE [LARGE SCALE GENOMIC DNA]</scope>
    <source>
        <strain evidence="2">B185</strain>
    </source>
</reference>
<protein>
    <submittedName>
        <fullName evidence="1">Uncharacterized protein</fullName>
    </submittedName>
</protein>
<organism evidence="1 2">
    <name type="scientific">Flavobacterium columnare</name>
    <dbReference type="NCBI Taxonomy" id="996"/>
    <lineage>
        <taxon>Bacteria</taxon>
        <taxon>Pseudomonadati</taxon>
        <taxon>Bacteroidota</taxon>
        <taxon>Flavobacteriia</taxon>
        <taxon>Flavobacteriales</taxon>
        <taxon>Flavobacteriaceae</taxon>
        <taxon>Flavobacterium</taxon>
    </lineage>
</organism>